<dbReference type="Proteomes" id="UP000320455">
    <property type="component" value="Unassembled WGS sequence"/>
</dbReference>
<sequence>MSRVLTLSRRARPASWQWRRTGYTCAEECSVIGRAALVRYAKEAWEAAIDAVQPDDGSPFIDEIGAPWADAEVFYNALLDHLATRLLERARRNGHQYIGVQECVR</sequence>
<dbReference type="AlphaFoldDB" id="A0ABD7SD05"/>
<dbReference type="RefSeq" id="WP_039437833.1">
    <property type="nucleotide sequence ID" value="NZ_CP034649.1"/>
</dbReference>
<evidence type="ECO:0000313" key="2">
    <source>
        <dbReference type="Proteomes" id="UP000320455"/>
    </source>
</evidence>
<accession>A0ABD7SD05</accession>
<name>A0ABD7SD05_XANVA</name>
<dbReference type="EMBL" id="VOCK01000006">
    <property type="protein sequence ID" value="TWQ55442.1"/>
    <property type="molecule type" value="Genomic_DNA"/>
</dbReference>
<protein>
    <submittedName>
        <fullName evidence="1">Uncharacterized protein</fullName>
    </submittedName>
</protein>
<gene>
    <name evidence="1" type="ORF">FQK01_05895</name>
</gene>
<reference evidence="2" key="1">
    <citation type="journal article" date="2020" name="Phytopathology">
        <title>Genomic acquisitions in emerging populations of Xanthomonas vasicola pv. vasculorum infecting corn in the U.S. and Argentina.</title>
        <authorList>
            <person name="Perez-Quintero A.L."/>
        </authorList>
    </citation>
    <scope>NUCLEOTIDE SEQUENCE [LARGE SCALE GENOMIC DNA]</scope>
    <source>
        <strain evidence="2">Xvh-L</strain>
    </source>
</reference>
<evidence type="ECO:0000313" key="1">
    <source>
        <dbReference type="EMBL" id="TWQ55442.1"/>
    </source>
</evidence>
<organism evidence="1 2">
    <name type="scientific">Xanthomonas vasicola</name>
    <dbReference type="NCBI Taxonomy" id="56459"/>
    <lineage>
        <taxon>Bacteria</taxon>
        <taxon>Pseudomonadati</taxon>
        <taxon>Pseudomonadota</taxon>
        <taxon>Gammaproteobacteria</taxon>
        <taxon>Lysobacterales</taxon>
        <taxon>Lysobacteraceae</taxon>
        <taxon>Xanthomonas</taxon>
    </lineage>
</organism>
<comment type="caution">
    <text evidence="1">The sequence shown here is derived from an EMBL/GenBank/DDBJ whole genome shotgun (WGS) entry which is preliminary data.</text>
</comment>
<proteinExistence type="predicted"/>
<keyword evidence="2" id="KW-1185">Reference proteome</keyword>